<sequence length="618" mass="71614">MRSIECQVERIRRNSFGLLFTCKQESGEKTIQKLGENAQKMTAEEVAQKVSNSKIIGSVRTKMPFHPLLIAVFLVIIFGNCADADVMGDVKEYIKLFNTIAEPSGDFGDAMHKIGRISEKAAGLIGLSAPVANLLASIAHTEPHEEVLLALSEFRRDIFKRLDYLEMKNFHLMRDFKLSQYLTQYTFQIEMPLANAVATFKKMLKTGVRKNSTTVQDFISRCRNVIVSPIVLMRNLNTLLVENCPHPTKGQSLIFVAVSRFFEETRKRNASYFEQNKRTFNHMAKESTHLMSHLHYFDAIERLNELKETISRGGKTGEEIEKTLVEMWKRLESDIPRADRCILNAVVDGEEWKRDEVFGTVEFFKNQLLIMQELANKCTNISRFGDVIEILEDREEIEELFSAITNNLHAWSLKKMEMFWPIVAKLYVNETLKKQQLPIEISNFNSTAQIIKQALDQRGSYSFFNNILIGENWSGDEWIFTDFDGSRGFTIINEYGINVYIFRCKSDYVRLLKAKQWLLDHRKQIVSVIEYFYNEGRTNLGFLYDYILEKFPEIGGPNFYQSIVFLHNKKYLSASCTINFGISGQYFHTLETFDYWTSFYQDPGLFSLAAAYRLFFFL</sequence>
<accession>A0ABD2J4G9</accession>
<dbReference type="Proteomes" id="UP001620645">
    <property type="component" value="Unassembled WGS sequence"/>
</dbReference>
<reference evidence="1 2" key="1">
    <citation type="submission" date="2024-10" db="EMBL/GenBank/DDBJ databases">
        <authorList>
            <person name="Kim D."/>
        </authorList>
    </citation>
    <scope>NUCLEOTIDE SEQUENCE [LARGE SCALE GENOMIC DNA]</scope>
    <source>
        <strain evidence="1">Taebaek</strain>
    </source>
</reference>
<keyword evidence="2" id="KW-1185">Reference proteome</keyword>
<comment type="caution">
    <text evidence="1">The sequence shown here is derived from an EMBL/GenBank/DDBJ whole genome shotgun (WGS) entry which is preliminary data.</text>
</comment>
<evidence type="ECO:0000313" key="2">
    <source>
        <dbReference type="Proteomes" id="UP001620645"/>
    </source>
</evidence>
<organism evidence="1 2">
    <name type="scientific">Heterodera schachtii</name>
    <name type="common">Sugarbeet cyst nematode worm</name>
    <name type="synonym">Tylenchus schachtii</name>
    <dbReference type="NCBI Taxonomy" id="97005"/>
    <lineage>
        <taxon>Eukaryota</taxon>
        <taxon>Metazoa</taxon>
        <taxon>Ecdysozoa</taxon>
        <taxon>Nematoda</taxon>
        <taxon>Chromadorea</taxon>
        <taxon>Rhabditida</taxon>
        <taxon>Tylenchina</taxon>
        <taxon>Tylenchomorpha</taxon>
        <taxon>Tylenchoidea</taxon>
        <taxon>Heteroderidae</taxon>
        <taxon>Heteroderinae</taxon>
        <taxon>Heterodera</taxon>
    </lineage>
</organism>
<dbReference type="AlphaFoldDB" id="A0ABD2J4G9"/>
<proteinExistence type="predicted"/>
<gene>
    <name evidence="1" type="ORF">niasHS_010439</name>
</gene>
<protein>
    <submittedName>
        <fullName evidence="1">Uncharacterized protein</fullName>
    </submittedName>
</protein>
<evidence type="ECO:0000313" key="1">
    <source>
        <dbReference type="EMBL" id="KAL3085370.1"/>
    </source>
</evidence>
<dbReference type="EMBL" id="JBICCN010000232">
    <property type="protein sequence ID" value="KAL3085370.1"/>
    <property type="molecule type" value="Genomic_DNA"/>
</dbReference>
<name>A0ABD2J4G9_HETSC</name>